<comment type="caution">
    <text evidence="2">The sequence shown here is derived from an EMBL/GenBank/DDBJ whole genome shotgun (WGS) entry which is preliminary data.</text>
</comment>
<organism evidence="2 3">
    <name type="scientific">Gemmata palustris</name>
    <dbReference type="NCBI Taxonomy" id="2822762"/>
    <lineage>
        <taxon>Bacteria</taxon>
        <taxon>Pseudomonadati</taxon>
        <taxon>Planctomycetota</taxon>
        <taxon>Planctomycetia</taxon>
        <taxon>Gemmatales</taxon>
        <taxon>Gemmataceae</taxon>
        <taxon>Gemmata</taxon>
    </lineage>
</organism>
<dbReference type="RefSeq" id="WP_210655350.1">
    <property type="nucleotide sequence ID" value="NZ_JAGKQQ010000001.1"/>
</dbReference>
<sequence>MFRISRIALVLAAALATTPAYAGLVPTTVTVTPEGAGFRWTYAVVLPSDMKLQAGDYFGIYNFHGLIDGSGGAPDGWTLSTPAVSPLPPNVNIFDDPTAPNLIWTYNGPTIPTGQIGLGNFWASSQYGSGELSLFVGRNARSGDGTYDTNITEVTVPTGSAPPGVPEPATIALVALGLPLVGLGRWRFGRK</sequence>
<feature type="signal peptide" evidence="1">
    <location>
        <begin position="1"/>
        <end position="22"/>
    </location>
</feature>
<keyword evidence="3" id="KW-1185">Reference proteome</keyword>
<reference evidence="2 3" key="1">
    <citation type="submission" date="2021-04" db="EMBL/GenBank/DDBJ databases">
        <authorList>
            <person name="Ivanova A."/>
        </authorList>
    </citation>
    <scope>NUCLEOTIDE SEQUENCE [LARGE SCALE GENOMIC DNA]</scope>
    <source>
        <strain evidence="2 3">G18</strain>
    </source>
</reference>
<proteinExistence type="predicted"/>
<name>A0ABS5BT10_9BACT</name>
<dbReference type="InterPro" id="IPR013424">
    <property type="entry name" value="Ice-binding_C"/>
</dbReference>
<dbReference type="EMBL" id="JAGKQQ010000001">
    <property type="protein sequence ID" value="MBP3956843.1"/>
    <property type="molecule type" value="Genomic_DNA"/>
</dbReference>
<dbReference type="Proteomes" id="UP000676565">
    <property type="component" value="Unassembled WGS sequence"/>
</dbReference>
<evidence type="ECO:0000313" key="3">
    <source>
        <dbReference type="Proteomes" id="UP000676565"/>
    </source>
</evidence>
<feature type="chain" id="PRO_5047094229" evidence="1">
    <location>
        <begin position="23"/>
        <end position="191"/>
    </location>
</feature>
<gene>
    <name evidence="2" type="ORF">J8F10_16340</name>
</gene>
<dbReference type="NCBIfam" id="TIGR02595">
    <property type="entry name" value="PEP_CTERM"/>
    <property type="match status" value="1"/>
</dbReference>
<evidence type="ECO:0000256" key="1">
    <source>
        <dbReference type="SAM" id="SignalP"/>
    </source>
</evidence>
<keyword evidence="1" id="KW-0732">Signal</keyword>
<accession>A0ABS5BT10</accession>
<evidence type="ECO:0000313" key="2">
    <source>
        <dbReference type="EMBL" id="MBP3956843.1"/>
    </source>
</evidence>
<protein>
    <submittedName>
        <fullName evidence="2">PEP-CTERM sorting domain-containing protein</fullName>
    </submittedName>
</protein>